<dbReference type="SUPFAM" id="SSF56784">
    <property type="entry name" value="HAD-like"/>
    <property type="match status" value="1"/>
</dbReference>
<gene>
    <name evidence="1" type="ORF">UY61_C0005G0009</name>
</gene>
<name>A0A0G1WRH2_9BACT</name>
<organism evidence="1 2">
    <name type="scientific">Candidatus Adlerbacteria bacterium GW2011_GWC1_50_9</name>
    <dbReference type="NCBI Taxonomy" id="1618608"/>
    <lineage>
        <taxon>Bacteria</taxon>
        <taxon>Candidatus Adleribacteriota</taxon>
    </lineage>
</organism>
<dbReference type="InterPro" id="IPR036412">
    <property type="entry name" value="HAD-like_sf"/>
</dbReference>
<proteinExistence type="predicted"/>
<accession>A0A0G1WRH2</accession>
<dbReference type="Gene3D" id="3.40.50.1000">
    <property type="entry name" value="HAD superfamily/HAD-like"/>
    <property type="match status" value="1"/>
</dbReference>
<sequence>MARVCAYMGDDMEDYEIMQKAGLPAAPASAEQFIKNISLFVAKRDGGYGAIRDLANFILLAKGIDIHTLALK</sequence>
<dbReference type="Proteomes" id="UP000034201">
    <property type="component" value="Unassembled WGS sequence"/>
</dbReference>
<dbReference type="EMBL" id="LCQQ01000005">
    <property type="protein sequence ID" value="KKW21458.1"/>
    <property type="molecule type" value="Genomic_DNA"/>
</dbReference>
<dbReference type="AlphaFoldDB" id="A0A0G1WRH2"/>
<evidence type="ECO:0000313" key="1">
    <source>
        <dbReference type="EMBL" id="KKW21458.1"/>
    </source>
</evidence>
<evidence type="ECO:0000313" key="2">
    <source>
        <dbReference type="Proteomes" id="UP000034201"/>
    </source>
</evidence>
<protein>
    <submittedName>
        <fullName evidence="1">YrbI family 3-deoxy-D-manno-octulosonate 8-phosphate phosphatase</fullName>
    </submittedName>
</protein>
<comment type="caution">
    <text evidence="1">The sequence shown here is derived from an EMBL/GenBank/DDBJ whole genome shotgun (WGS) entry which is preliminary data.</text>
</comment>
<reference evidence="1 2" key="1">
    <citation type="journal article" date="2015" name="Nature">
        <title>rRNA introns, odd ribosomes, and small enigmatic genomes across a large radiation of phyla.</title>
        <authorList>
            <person name="Brown C.T."/>
            <person name="Hug L.A."/>
            <person name="Thomas B.C."/>
            <person name="Sharon I."/>
            <person name="Castelle C.J."/>
            <person name="Singh A."/>
            <person name="Wilkins M.J."/>
            <person name="Williams K.H."/>
            <person name="Banfield J.F."/>
        </authorList>
    </citation>
    <scope>NUCLEOTIDE SEQUENCE [LARGE SCALE GENOMIC DNA]</scope>
</reference>
<dbReference type="InterPro" id="IPR023214">
    <property type="entry name" value="HAD_sf"/>
</dbReference>